<name>A0A6D2JQD2_9BRAS</name>
<evidence type="ECO:0000313" key="2">
    <source>
        <dbReference type="EMBL" id="CAA7042020.1"/>
    </source>
</evidence>
<evidence type="ECO:0000256" key="1">
    <source>
        <dbReference type="SAM" id="MobiDB-lite"/>
    </source>
</evidence>
<reference evidence="2" key="1">
    <citation type="submission" date="2020-01" db="EMBL/GenBank/DDBJ databases">
        <authorList>
            <person name="Mishra B."/>
        </authorList>
    </citation>
    <scope>NUCLEOTIDE SEQUENCE [LARGE SCALE GENOMIC DNA]</scope>
</reference>
<keyword evidence="3" id="KW-1185">Reference proteome</keyword>
<organism evidence="2 3">
    <name type="scientific">Microthlaspi erraticum</name>
    <dbReference type="NCBI Taxonomy" id="1685480"/>
    <lineage>
        <taxon>Eukaryota</taxon>
        <taxon>Viridiplantae</taxon>
        <taxon>Streptophyta</taxon>
        <taxon>Embryophyta</taxon>
        <taxon>Tracheophyta</taxon>
        <taxon>Spermatophyta</taxon>
        <taxon>Magnoliopsida</taxon>
        <taxon>eudicotyledons</taxon>
        <taxon>Gunneridae</taxon>
        <taxon>Pentapetalae</taxon>
        <taxon>rosids</taxon>
        <taxon>malvids</taxon>
        <taxon>Brassicales</taxon>
        <taxon>Brassicaceae</taxon>
        <taxon>Coluteocarpeae</taxon>
        <taxon>Microthlaspi</taxon>
    </lineage>
</organism>
<dbReference type="AlphaFoldDB" id="A0A6D2JQD2"/>
<protein>
    <submittedName>
        <fullName evidence="2">Uncharacterized protein</fullName>
    </submittedName>
</protein>
<dbReference type="EMBL" id="CACVBM020001260">
    <property type="protein sequence ID" value="CAA7042020.1"/>
    <property type="molecule type" value="Genomic_DNA"/>
</dbReference>
<evidence type="ECO:0000313" key="3">
    <source>
        <dbReference type="Proteomes" id="UP000467841"/>
    </source>
</evidence>
<feature type="compositionally biased region" description="Basic and acidic residues" evidence="1">
    <location>
        <begin position="35"/>
        <end position="46"/>
    </location>
</feature>
<gene>
    <name evidence="2" type="ORF">MERR_LOCUS29255</name>
</gene>
<feature type="compositionally biased region" description="Basic and acidic residues" evidence="1">
    <location>
        <begin position="19"/>
        <end position="28"/>
    </location>
</feature>
<sequence length="84" mass="9918">MDTKSATKVKKPCKTIVIDDRNRSRSYDDGEEEEEIRRVKEKRDQGEGEEQEQQQRRPMTTKQPEIVEEELSVAVEKRKKRNGV</sequence>
<dbReference type="Proteomes" id="UP000467841">
    <property type="component" value="Unassembled WGS sequence"/>
</dbReference>
<proteinExistence type="predicted"/>
<accession>A0A6D2JQD2</accession>
<feature type="region of interest" description="Disordered" evidence="1">
    <location>
        <begin position="19"/>
        <end position="84"/>
    </location>
</feature>
<comment type="caution">
    <text evidence="2">The sequence shown here is derived from an EMBL/GenBank/DDBJ whole genome shotgun (WGS) entry which is preliminary data.</text>
</comment>